<dbReference type="Gene3D" id="3.40.50.2300">
    <property type="match status" value="2"/>
</dbReference>
<protein>
    <submittedName>
        <fullName evidence="5">LacI family transcriptional regulator</fullName>
    </submittedName>
</protein>
<dbReference type="Gene3D" id="1.10.260.40">
    <property type="entry name" value="lambda repressor-like DNA-binding domains"/>
    <property type="match status" value="1"/>
</dbReference>
<evidence type="ECO:0000313" key="5">
    <source>
        <dbReference type="EMBL" id="MBB4036780.1"/>
    </source>
</evidence>
<dbReference type="PANTHER" id="PTHR30146">
    <property type="entry name" value="LACI-RELATED TRANSCRIPTIONAL REPRESSOR"/>
    <property type="match status" value="1"/>
</dbReference>
<dbReference type="SUPFAM" id="SSF53822">
    <property type="entry name" value="Periplasmic binding protein-like I"/>
    <property type="match status" value="1"/>
</dbReference>
<dbReference type="Pfam" id="PF00356">
    <property type="entry name" value="LacI"/>
    <property type="match status" value="1"/>
</dbReference>
<accession>A0A840CLB0</accession>
<evidence type="ECO:0000256" key="1">
    <source>
        <dbReference type="ARBA" id="ARBA00023015"/>
    </source>
</evidence>
<dbReference type="CDD" id="cd01392">
    <property type="entry name" value="HTH_LacI"/>
    <property type="match status" value="1"/>
</dbReference>
<proteinExistence type="predicted"/>
<evidence type="ECO:0000256" key="2">
    <source>
        <dbReference type="ARBA" id="ARBA00023125"/>
    </source>
</evidence>
<evidence type="ECO:0000313" key="6">
    <source>
        <dbReference type="Proteomes" id="UP000555103"/>
    </source>
</evidence>
<sequence length="358" mass="41085">MKENENIRIIDIAKLAEVSPGTVDRVLHNRGKVSPEKRAKVEKVLKEINYEPNMVARVLASKKVYRFAVLAPTFSPGGYWQLVCDGIDRATSELKKFNVNTEYFQYNQYDRRSFDKAVKAFKEKEFDGVLIATQFGEQVIKLSKELDEKEIPYIYIDSGIKDQNDLSYFGGDSFASGIISAKLLLREVGLDANIFFAHIRFKYNEISVQMKTRELGFMDYLNKQDFKGKIYQVEVNPDDHTQSLAQLNEIVSNSNGLIGGVVLNSRIYELISLLDKMDKDLSSRIRLIGHDAIERNIDALEKDKISFILSQRPEVQGYDAIKALGNYLLFKQAPDKVNYMPIDILIKENIKFYNNYKL</sequence>
<gene>
    <name evidence="5" type="ORF">GGR21_002693</name>
</gene>
<dbReference type="PROSITE" id="PS50932">
    <property type="entry name" value="HTH_LACI_2"/>
    <property type="match status" value="1"/>
</dbReference>
<feature type="domain" description="HTH lacI-type" evidence="4">
    <location>
        <begin position="7"/>
        <end position="61"/>
    </location>
</feature>
<dbReference type="InterPro" id="IPR000843">
    <property type="entry name" value="HTH_LacI"/>
</dbReference>
<dbReference type="SMART" id="SM00354">
    <property type="entry name" value="HTH_LACI"/>
    <property type="match status" value="1"/>
</dbReference>
<keyword evidence="6" id="KW-1185">Reference proteome</keyword>
<dbReference type="PANTHER" id="PTHR30146:SF144">
    <property type="entry name" value="LACI-FAMILY TRANSCRIPTION REGULATOR"/>
    <property type="match status" value="1"/>
</dbReference>
<dbReference type="GO" id="GO:0000976">
    <property type="term" value="F:transcription cis-regulatory region binding"/>
    <property type="evidence" value="ECO:0007669"/>
    <property type="project" value="TreeGrafter"/>
</dbReference>
<evidence type="ECO:0000259" key="4">
    <source>
        <dbReference type="PROSITE" id="PS50932"/>
    </source>
</evidence>
<dbReference type="Proteomes" id="UP000555103">
    <property type="component" value="Unassembled WGS sequence"/>
</dbReference>
<keyword evidence="3" id="KW-0804">Transcription</keyword>
<dbReference type="GO" id="GO:0003700">
    <property type="term" value="F:DNA-binding transcription factor activity"/>
    <property type="evidence" value="ECO:0007669"/>
    <property type="project" value="TreeGrafter"/>
</dbReference>
<dbReference type="InterPro" id="IPR025997">
    <property type="entry name" value="SBP_2_dom"/>
</dbReference>
<dbReference type="AlphaFoldDB" id="A0A840CLB0"/>
<dbReference type="PROSITE" id="PS00356">
    <property type="entry name" value="HTH_LACI_1"/>
    <property type="match status" value="1"/>
</dbReference>
<reference evidence="5 6" key="1">
    <citation type="submission" date="2020-08" db="EMBL/GenBank/DDBJ databases">
        <title>Genomic Encyclopedia of Type Strains, Phase IV (KMG-IV): sequencing the most valuable type-strain genomes for metagenomic binning, comparative biology and taxonomic classification.</title>
        <authorList>
            <person name="Goeker M."/>
        </authorList>
    </citation>
    <scope>NUCLEOTIDE SEQUENCE [LARGE SCALE GENOMIC DNA]</scope>
    <source>
        <strain evidence="5 6">DSM 104969</strain>
    </source>
</reference>
<comment type="caution">
    <text evidence="5">The sequence shown here is derived from an EMBL/GenBank/DDBJ whole genome shotgun (WGS) entry which is preliminary data.</text>
</comment>
<dbReference type="InterPro" id="IPR010982">
    <property type="entry name" value="Lambda_DNA-bd_dom_sf"/>
</dbReference>
<name>A0A840CLB0_9BACT</name>
<dbReference type="InterPro" id="IPR028082">
    <property type="entry name" value="Peripla_BP_I"/>
</dbReference>
<keyword evidence="1" id="KW-0805">Transcription regulation</keyword>
<dbReference type="RefSeq" id="WP_183307676.1">
    <property type="nucleotide sequence ID" value="NZ_JACIEP010000009.1"/>
</dbReference>
<dbReference type="EMBL" id="JACIEP010000009">
    <property type="protein sequence ID" value="MBB4036780.1"/>
    <property type="molecule type" value="Genomic_DNA"/>
</dbReference>
<keyword evidence="2" id="KW-0238">DNA-binding</keyword>
<evidence type="ECO:0000256" key="3">
    <source>
        <dbReference type="ARBA" id="ARBA00023163"/>
    </source>
</evidence>
<organism evidence="5 6">
    <name type="scientific">Dysgonomonas hofstadii</name>
    <dbReference type="NCBI Taxonomy" id="637886"/>
    <lineage>
        <taxon>Bacteria</taxon>
        <taxon>Pseudomonadati</taxon>
        <taxon>Bacteroidota</taxon>
        <taxon>Bacteroidia</taxon>
        <taxon>Bacteroidales</taxon>
        <taxon>Dysgonomonadaceae</taxon>
        <taxon>Dysgonomonas</taxon>
    </lineage>
</organism>
<dbReference type="SUPFAM" id="SSF47413">
    <property type="entry name" value="lambda repressor-like DNA-binding domains"/>
    <property type="match status" value="1"/>
</dbReference>
<dbReference type="Pfam" id="PF13407">
    <property type="entry name" value="Peripla_BP_4"/>
    <property type="match status" value="1"/>
</dbReference>